<keyword evidence="3" id="KW-1185">Reference proteome</keyword>
<dbReference type="EMBL" id="JABSTR010000008">
    <property type="protein sequence ID" value="KAH9378409.1"/>
    <property type="molecule type" value="Genomic_DNA"/>
</dbReference>
<evidence type="ECO:0000256" key="1">
    <source>
        <dbReference type="SAM" id="MobiDB-lite"/>
    </source>
</evidence>
<sequence length="163" mass="17055">MQVRREVCRRVSTANGTPSRPKLIRRFSAPDGLGASSVLVTRRSLPRRASEKCMLLRTASGATINGGGGAGGAVLCPALPSSAPSSRRSLLLMEPATKPSSRASVFPLILENGLSEEDERPGGLAIGARRGRGQLRLLGLPLQAAVQGHAGLHGDQTTLLRDT</sequence>
<name>A0A9J6GU77_HAELO</name>
<dbReference type="VEuPathDB" id="VectorBase:HLOH_053253"/>
<comment type="caution">
    <text evidence="2">The sequence shown here is derived from an EMBL/GenBank/DDBJ whole genome shotgun (WGS) entry which is preliminary data.</text>
</comment>
<protein>
    <submittedName>
        <fullName evidence="2">Uncharacterized protein</fullName>
    </submittedName>
</protein>
<gene>
    <name evidence="2" type="ORF">HPB48_011931</name>
</gene>
<accession>A0A9J6GU77</accession>
<proteinExistence type="predicted"/>
<dbReference type="Proteomes" id="UP000821853">
    <property type="component" value="Unassembled WGS sequence"/>
</dbReference>
<reference evidence="2 3" key="1">
    <citation type="journal article" date="2020" name="Cell">
        <title>Large-Scale Comparative Analyses of Tick Genomes Elucidate Their Genetic Diversity and Vector Capacities.</title>
        <authorList>
            <consortium name="Tick Genome and Microbiome Consortium (TIGMIC)"/>
            <person name="Jia N."/>
            <person name="Wang J."/>
            <person name="Shi W."/>
            <person name="Du L."/>
            <person name="Sun Y."/>
            <person name="Zhan W."/>
            <person name="Jiang J.F."/>
            <person name="Wang Q."/>
            <person name="Zhang B."/>
            <person name="Ji P."/>
            <person name="Bell-Sakyi L."/>
            <person name="Cui X.M."/>
            <person name="Yuan T.T."/>
            <person name="Jiang B.G."/>
            <person name="Yang W.F."/>
            <person name="Lam T.T."/>
            <person name="Chang Q.C."/>
            <person name="Ding S.J."/>
            <person name="Wang X.J."/>
            <person name="Zhu J.G."/>
            <person name="Ruan X.D."/>
            <person name="Zhao L."/>
            <person name="Wei J.T."/>
            <person name="Ye R.Z."/>
            <person name="Que T.C."/>
            <person name="Du C.H."/>
            <person name="Zhou Y.H."/>
            <person name="Cheng J.X."/>
            <person name="Dai P.F."/>
            <person name="Guo W.B."/>
            <person name="Han X.H."/>
            <person name="Huang E.J."/>
            <person name="Li L.F."/>
            <person name="Wei W."/>
            <person name="Gao Y.C."/>
            <person name="Liu J.Z."/>
            <person name="Shao H.Z."/>
            <person name="Wang X."/>
            <person name="Wang C.C."/>
            <person name="Yang T.C."/>
            <person name="Huo Q.B."/>
            <person name="Li W."/>
            <person name="Chen H.Y."/>
            <person name="Chen S.E."/>
            <person name="Zhou L.G."/>
            <person name="Ni X.B."/>
            <person name="Tian J.H."/>
            <person name="Sheng Y."/>
            <person name="Liu T."/>
            <person name="Pan Y.S."/>
            <person name="Xia L.Y."/>
            <person name="Li J."/>
            <person name="Zhao F."/>
            <person name="Cao W.C."/>
        </authorList>
    </citation>
    <scope>NUCLEOTIDE SEQUENCE [LARGE SCALE GENOMIC DNA]</scope>
    <source>
        <strain evidence="2">HaeL-2018</strain>
    </source>
</reference>
<evidence type="ECO:0000313" key="3">
    <source>
        <dbReference type="Proteomes" id="UP000821853"/>
    </source>
</evidence>
<dbReference type="AlphaFoldDB" id="A0A9J6GU77"/>
<organism evidence="2 3">
    <name type="scientific">Haemaphysalis longicornis</name>
    <name type="common">Bush tick</name>
    <dbReference type="NCBI Taxonomy" id="44386"/>
    <lineage>
        <taxon>Eukaryota</taxon>
        <taxon>Metazoa</taxon>
        <taxon>Ecdysozoa</taxon>
        <taxon>Arthropoda</taxon>
        <taxon>Chelicerata</taxon>
        <taxon>Arachnida</taxon>
        <taxon>Acari</taxon>
        <taxon>Parasitiformes</taxon>
        <taxon>Ixodida</taxon>
        <taxon>Ixodoidea</taxon>
        <taxon>Ixodidae</taxon>
        <taxon>Haemaphysalinae</taxon>
        <taxon>Haemaphysalis</taxon>
    </lineage>
</organism>
<evidence type="ECO:0000313" key="2">
    <source>
        <dbReference type="EMBL" id="KAH9378409.1"/>
    </source>
</evidence>
<feature type="region of interest" description="Disordered" evidence="1">
    <location>
        <begin position="1"/>
        <end position="27"/>
    </location>
</feature>